<keyword evidence="11" id="KW-0464">Manganese</keyword>
<keyword evidence="7" id="KW-0378">Hydrolase</keyword>
<evidence type="ECO:0000256" key="11">
    <source>
        <dbReference type="ARBA" id="ARBA00023211"/>
    </source>
</evidence>
<keyword evidence="2" id="KW-0597">Phosphoprotein</keyword>
<dbReference type="Pfam" id="PF01590">
    <property type="entry name" value="GAF"/>
    <property type="match status" value="1"/>
</dbReference>
<dbReference type="AlphaFoldDB" id="A0A3A9W7D1"/>
<dbReference type="Pfam" id="PF07228">
    <property type="entry name" value="SpoIIE"/>
    <property type="match status" value="1"/>
</dbReference>
<name>A0A3A9W7D1_9ACTN</name>
<dbReference type="Gene3D" id="3.30.565.10">
    <property type="entry name" value="Histidine kinase-like ATPase, C-terminal domain"/>
    <property type="match status" value="1"/>
</dbReference>
<dbReference type="CDD" id="cd00130">
    <property type="entry name" value="PAS"/>
    <property type="match status" value="2"/>
</dbReference>
<dbReference type="Proteomes" id="UP000275024">
    <property type="component" value="Unassembled WGS sequence"/>
</dbReference>
<keyword evidence="10" id="KW-0904">Protein phosphatase</keyword>
<evidence type="ECO:0000256" key="6">
    <source>
        <dbReference type="ARBA" id="ARBA00022777"/>
    </source>
</evidence>
<keyword evidence="20" id="KW-1185">Reference proteome</keyword>
<dbReference type="EMBL" id="RBDY01000009">
    <property type="protein sequence ID" value="RKN22898.1"/>
    <property type="molecule type" value="Genomic_DNA"/>
</dbReference>
<keyword evidence="4" id="KW-0479">Metal-binding</keyword>
<comment type="function">
    <text evidence="13">Primarily acts as an independent SigF regulator that is sensitive to the osmosensory signal, mediating the cross talk of PknD with the SigF regulon. Possesses both phosphatase and kinase activities. The kinase domain functions as a classic anti-sigma factor-like kinase to phosphorylate the anti-anti-sigma factor domain at the canonical regulatory site, and the phosphatase domain antagonizes this activity.</text>
</comment>
<evidence type="ECO:0000256" key="8">
    <source>
        <dbReference type="ARBA" id="ARBA00022840"/>
    </source>
</evidence>
<evidence type="ECO:0000256" key="15">
    <source>
        <dbReference type="ARBA" id="ARBA00081350"/>
    </source>
</evidence>
<organism evidence="18 21">
    <name type="scientific">Streptomyces radicis</name>
    <dbReference type="NCBI Taxonomy" id="1750517"/>
    <lineage>
        <taxon>Bacteria</taxon>
        <taxon>Bacillati</taxon>
        <taxon>Actinomycetota</taxon>
        <taxon>Actinomycetes</taxon>
        <taxon>Kitasatosporales</taxon>
        <taxon>Streptomycetaceae</taxon>
        <taxon>Streptomyces</taxon>
    </lineage>
</organism>
<dbReference type="SUPFAM" id="SSF55781">
    <property type="entry name" value="GAF domain-like"/>
    <property type="match status" value="1"/>
</dbReference>
<evidence type="ECO:0000256" key="1">
    <source>
        <dbReference type="ARBA" id="ARBA00013081"/>
    </source>
</evidence>
<dbReference type="InterPro" id="IPR000014">
    <property type="entry name" value="PAS"/>
</dbReference>
<evidence type="ECO:0000256" key="14">
    <source>
        <dbReference type="ARBA" id="ARBA00075117"/>
    </source>
</evidence>
<keyword evidence="8" id="KW-0067">ATP-binding</keyword>
<sequence>MPQVVTVVLDSAGRVVFWGPTAEGTLGIGRSDAVGRPIDDFTDDAAALRPPEGEIAWHAAVTLRHGDGHPITFDARGALLDHIPGEPLALIHMVEEDKLKLVVKDLATLNSLFNASPLGIAVFDAELRYSRGNDALSLLHGAPVDELLGHTVLDVLPGPMAEEIHRLQRDVLDSGRSVIDLVTASPDGRGAQSVSFGRLTDQTGRVLGVSCTVMDITERREALDKIERARQRLALLNDVGSALGNLLEVRPICSALTHALVPRFGDHAGVGLLMSVARGEEPAPPDELSDVALIQLGVATVEPGPAVDTLAREEQEVVHPRDSLFGTVVTSGTPFLAQSPDELRAAAAEGDPRLAASRELGEHSLLCVPLSARGRVLAALVVSRSGDRPPFDHEDLALATELAARAGISLDNARLYGREREAALMLQRSLLPQSLPALPGVRVSHRYVPSRSGAEIGGDWFDVIPLGDERVAFVIGDATGHGLRAAATMGQLRTAVRTLAGLDLAPADLLRRLNDLGRDIAQPPDTPVMATCVYAVYDPATHICTLAKAGHLPPVLAVRDQETGRWRATPLELPTGAPLGVGGVPFEEQRIEAAEGAVLVLYTDGLIETRDDDISVGIGRLCEALTEALEDDGSLEDVCDRIVLALHPSAAERESDDIALLAARLGRLPEDRVTSWTFPAERTAVRRARAAVRRTLVEWGLAPLGERAALLVSELVTNAVRHAGGPIQMRMVLGATLLVEVTDPVPDPPLERDALPEDEGGRGLLLVANESRRWGTRREPAGKTVWFELTLPD</sequence>
<dbReference type="NCBIfam" id="TIGR00229">
    <property type="entry name" value="sensory_box"/>
    <property type="match status" value="1"/>
</dbReference>
<dbReference type="Pfam" id="PF08448">
    <property type="entry name" value="PAS_4"/>
    <property type="match status" value="1"/>
</dbReference>
<dbReference type="SUPFAM" id="SSF81606">
    <property type="entry name" value="PP2C-like"/>
    <property type="match status" value="1"/>
</dbReference>
<evidence type="ECO:0000256" key="7">
    <source>
        <dbReference type="ARBA" id="ARBA00022801"/>
    </source>
</evidence>
<accession>A0A3A9W7D1</accession>
<dbReference type="SMART" id="SM00065">
    <property type="entry name" value="GAF"/>
    <property type="match status" value="1"/>
</dbReference>
<dbReference type="InterPro" id="IPR035965">
    <property type="entry name" value="PAS-like_dom_sf"/>
</dbReference>
<dbReference type="InterPro" id="IPR003018">
    <property type="entry name" value="GAF"/>
</dbReference>
<evidence type="ECO:0000313" key="19">
    <source>
        <dbReference type="EMBL" id="RKN22898.1"/>
    </source>
</evidence>
<dbReference type="InterPro" id="IPR000700">
    <property type="entry name" value="PAS-assoc_C"/>
</dbReference>
<dbReference type="SUPFAM" id="SSF55785">
    <property type="entry name" value="PYP-like sensor domain (PAS domain)"/>
    <property type="match status" value="2"/>
</dbReference>
<dbReference type="InterPro" id="IPR052016">
    <property type="entry name" value="Bact_Sigma-Reg"/>
</dbReference>
<dbReference type="Gene3D" id="3.30.450.20">
    <property type="entry name" value="PAS domain"/>
    <property type="match status" value="2"/>
</dbReference>
<proteinExistence type="predicted"/>
<comment type="catalytic activity">
    <reaction evidence="12">
        <text>O-phospho-L-seryl-[protein] + H2O = L-seryl-[protein] + phosphate</text>
        <dbReference type="Rhea" id="RHEA:20629"/>
        <dbReference type="Rhea" id="RHEA-COMP:9863"/>
        <dbReference type="Rhea" id="RHEA-COMP:11604"/>
        <dbReference type="ChEBI" id="CHEBI:15377"/>
        <dbReference type="ChEBI" id="CHEBI:29999"/>
        <dbReference type="ChEBI" id="CHEBI:43474"/>
        <dbReference type="ChEBI" id="CHEBI:83421"/>
        <dbReference type="EC" id="3.1.3.16"/>
    </reaction>
</comment>
<keyword evidence="3" id="KW-0808">Transferase</keyword>
<dbReference type="GO" id="GO:0004722">
    <property type="term" value="F:protein serine/threonine phosphatase activity"/>
    <property type="evidence" value="ECO:0007669"/>
    <property type="project" value="UniProtKB-EC"/>
</dbReference>
<dbReference type="Gene3D" id="3.60.40.10">
    <property type="entry name" value="PPM-type phosphatase domain"/>
    <property type="match status" value="1"/>
</dbReference>
<dbReference type="Proteomes" id="UP000268652">
    <property type="component" value="Unassembled WGS sequence"/>
</dbReference>
<dbReference type="GO" id="GO:0046872">
    <property type="term" value="F:metal ion binding"/>
    <property type="evidence" value="ECO:0007669"/>
    <property type="project" value="UniProtKB-KW"/>
</dbReference>
<evidence type="ECO:0000256" key="9">
    <source>
        <dbReference type="ARBA" id="ARBA00022842"/>
    </source>
</evidence>
<dbReference type="FunFam" id="3.60.40.10:FF:000005">
    <property type="entry name" value="Serine/threonine protein phosphatase"/>
    <property type="match status" value="1"/>
</dbReference>
<dbReference type="EC" id="3.1.3.16" evidence="1"/>
<evidence type="ECO:0000256" key="10">
    <source>
        <dbReference type="ARBA" id="ARBA00022912"/>
    </source>
</evidence>
<gene>
    <name evidence="19" type="ORF">D7318_14335</name>
    <name evidence="18" type="ORF">D7319_14220</name>
</gene>
<dbReference type="Pfam" id="PF13426">
    <property type="entry name" value="PAS_9"/>
    <property type="match status" value="1"/>
</dbReference>
<dbReference type="Pfam" id="PF13581">
    <property type="entry name" value="HATPase_c_2"/>
    <property type="match status" value="1"/>
</dbReference>
<evidence type="ECO:0000256" key="12">
    <source>
        <dbReference type="ARBA" id="ARBA00047761"/>
    </source>
</evidence>
<comment type="caution">
    <text evidence="18">The sequence shown here is derived from an EMBL/GenBank/DDBJ whole genome shotgun (WGS) entry which is preliminary data.</text>
</comment>
<dbReference type="GO" id="GO:0005524">
    <property type="term" value="F:ATP binding"/>
    <property type="evidence" value="ECO:0007669"/>
    <property type="project" value="UniProtKB-KW"/>
</dbReference>
<keyword evidence="6" id="KW-0418">Kinase</keyword>
<dbReference type="InterPro" id="IPR013656">
    <property type="entry name" value="PAS_4"/>
</dbReference>
<evidence type="ECO:0000256" key="2">
    <source>
        <dbReference type="ARBA" id="ARBA00022553"/>
    </source>
</evidence>
<dbReference type="PROSITE" id="PS50113">
    <property type="entry name" value="PAC"/>
    <property type="match status" value="1"/>
</dbReference>
<evidence type="ECO:0000259" key="17">
    <source>
        <dbReference type="PROSITE" id="PS50113"/>
    </source>
</evidence>
<dbReference type="InterPro" id="IPR003594">
    <property type="entry name" value="HATPase_dom"/>
</dbReference>
<evidence type="ECO:0000256" key="5">
    <source>
        <dbReference type="ARBA" id="ARBA00022741"/>
    </source>
</evidence>
<dbReference type="InterPro" id="IPR036890">
    <property type="entry name" value="HATPase_C_sf"/>
</dbReference>
<dbReference type="InterPro" id="IPR029016">
    <property type="entry name" value="GAF-like_dom_sf"/>
</dbReference>
<keyword evidence="9" id="KW-0460">Magnesium</keyword>
<dbReference type="SMART" id="SM00331">
    <property type="entry name" value="PP2C_SIG"/>
    <property type="match status" value="1"/>
</dbReference>
<dbReference type="FunFam" id="3.30.565.10:FF:000028">
    <property type="entry name" value="PAS sensor protein"/>
    <property type="match status" value="1"/>
</dbReference>
<protein>
    <recommendedName>
        <fullName evidence="1">protein-serine/threonine phosphatase</fullName>
        <ecNumber evidence="1">3.1.3.16</ecNumber>
    </recommendedName>
    <alternativeName>
        <fullName evidence="15">Protein-serine/threonine phosphatase</fullName>
    </alternativeName>
    <alternativeName>
        <fullName evidence="14">Serine/threonine-protein kinase</fullName>
    </alternativeName>
</protein>
<dbReference type="EMBL" id="RBDX01000009">
    <property type="protein sequence ID" value="RKN09111.1"/>
    <property type="molecule type" value="Genomic_DNA"/>
</dbReference>
<feature type="domain" description="PAS" evidence="16">
    <location>
        <begin position="105"/>
        <end position="175"/>
    </location>
</feature>
<dbReference type="OrthoDB" id="118142at2"/>
<reference evidence="20 21" key="1">
    <citation type="submission" date="2018-09" db="EMBL/GenBank/DDBJ databases">
        <title>Streptomyces sp. nov. DS1-2, an endophytic actinomycete isolated from roots of Dendrobium scabrilingue.</title>
        <authorList>
            <person name="Kuncharoen N."/>
            <person name="Kudo T."/>
            <person name="Ohkuma M."/>
            <person name="Yuki M."/>
            <person name="Tanasupawat S."/>
        </authorList>
    </citation>
    <scope>NUCLEOTIDE SEQUENCE [LARGE SCALE GENOMIC DNA]</scope>
    <source>
        <strain evidence="18 21">AZ1-7</strain>
        <strain evidence="19 20">DS1-2</strain>
    </source>
</reference>
<evidence type="ECO:0000256" key="4">
    <source>
        <dbReference type="ARBA" id="ARBA00022723"/>
    </source>
</evidence>
<dbReference type="PANTHER" id="PTHR43156">
    <property type="entry name" value="STAGE II SPORULATION PROTEIN E-RELATED"/>
    <property type="match status" value="1"/>
</dbReference>
<dbReference type="SMART" id="SM00091">
    <property type="entry name" value="PAS"/>
    <property type="match status" value="2"/>
</dbReference>
<dbReference type="GO" id="GO:0016301">
    <property type="term" value="F:kinase activity"/>
    <property type="evidence" value="ECO:0007669"/>
    <property type="project" value="UniProtKB-KW"/>
</dbReference>
<feature type="domain" description="PAS" evidence="16">
    <location>
        <begin position="7"/>
        <end position="36"/>
    </location>
</feature>
<evidence type="ECO:0000313" key="21">
    <source>
        <dbReference type="Proteomes" id="UP000275024"/>
    </source>
</evidence>
<feature type="domain" description="PAC" evidence="17">
    <location>
        <begin position="177"/>
        <end position="228"/>
    </location>
</feature>
<evidence type="ECO:0000256" key="13">
    <source>
        <dbReference type="ARBA" id="ARBA00056274"/>
    </source>
</evidence>
<dbReference type="Gene3D" id="3.30.450.40">
    <property type="match status" value="1"/>
</dbReference>
<evidence type="ECO:0000259" key="16">
    <source>
        <dbReference type="PROSITE" id="PS50112"/>
    </source>
</evidence>
<dbReference type="CDD" id="cd16936">
    <property type="entry name" value="HATPase_RsbW-like"/>
    <property type="match status" value="1"/>
</dbReference>
<dbReference type="InterPro" id="IPR036457">
    <property type="entry name" value="PPM-type-like_dom_sf"/>
</dbReference>
<dbReference type="PANTHER" id="PTHR43156:SF2">
    <property type="entry name" value="STAGE II SPORULATION PROTEIN E"/>
    <property type="match status" value="1"/>
</dbReference>
<dbReference type="InterPro" id="IPR001932">
    <property type="entry name" value="PPM-type_phosphatase-like_dom"/>
</dbReference>
<dbReference type="PROSITE" id="PS50112">
    <property type="entry name" value="PAS"/>
    <property type="match status" value="2"/>
</dbReference>
<evidence type="ECO:0000313" key="18">
    <source>
        <dbReference type="EMBL" id="RKN09111.1"/>
    </source>
</evidence>
<keyword evidence="5" id="KW-0547">Nucleotide-binding</keyword>
<evidence type="ECO:0000313" key="20">
    <source>
        <dbReference type="Proteomes" id="UP000268652"/>
    </source>
</evidence>
<evidence type="ECO:0000256" key="3">
    <source>
        <dbReference type="ARBA" id="ARBA00022679"/>
    </source>
</evidence>